<protein>
    <submittedName>
        <fullName evidence="1">Uncharacterized protein</fullName>
    </submittedName>
</protein>
<reference evidence="1 2" key="1">
    <citation type="journal article" date="2019" name="Commun. Biol.">
        <title>The bagworm genome reveals a unique fibroin gene that provides high tensile strength.</title>
        <authorList>
            <person name="Kono N."/>
            <person name="Nakamura H."/>
            <person name="Ohtoshi R."/>
            <person name="Tomita M."/>
            <person name="Numata K."/>
            <person name="Arakawa K."/>
        </authorList>
    </citation>
    <scope>NUCLEOTIDE SEQUENCE [LARGE SCALE GENOMIC DNA]</scope>
</reference>
<evidence type="ECO:0000313" key="2">
    <source>
        <dbReference type="Proteomes" id="UP000299102"/>
    </source>
</evidence>
<keyword evidence="2" id="KW-1185">Reference proteome</keyword>
<name>A0A4C1YTX4_EUMVA</name>
<proteinExistence type="predicted"/>
<organism evidence="1 2">
    <name type="scientific">Eumeta variegata</name>
    <name type="common">Bagworm moth</name>
    <name type="synonym">Eumeta japonica</name>
    <dbReference type="NCBI Taxonomy" id="151549"/>
    <lineage>
        <taxon>Eukaryota</taxon>
        <taxon>Metazoa</taxon>
        <taxon>Ecdysozoa</taxon>
        <taxon>Arthropoda</taxon>
        <taxon>Hexapoda</taxon>
        <taxon>Insecta</taxon>
        <taxon>Pterygota</taxon>
        <taxon>Neoptera</taxon>
        <taxon>Endopterygota</taxon>
        <taxon>Lepidoptera</taxon>
        <taxon>Glossata</taxon>
        <taxon>Ditrysia</taxon>
        <taxon>Tineoidea</taxon>
        <taxon>Psychidae</taxon>
        <taxon>Oiketicinae</taxon>
        <taxon>Eumeta</taxon>
    </lineage>
</organism>
<comment type="caution">
    <text evidence="1">The sequence shown here is derived from an EMBL/GenBank/DDBJ whole genome shotgun (WGS) entry which is preliminary data.</text>
</comment>
<accession>A0A4C1YTX4</accession>
<gene>
    <name evidence="1" type="ORF">EVAR_80630_1</name>
</gene>
<sequence length="120" mass="13540">MLHELQLRHFVVEAKLAINRVAKLPFPRSPAACDPQARGPMRRHNAIIQLNMEDSTFHIDYDDCEHSESGRLNNSDVLPLRSYDASCLRLARTIGKAQSGNRRLNNTEAVMIADISFTPL</sequence>
<dbReference type="Proteomes" id="UP000299102">
    <property type="component" value="Unassembled WGS sequence"/>
</dbReference>
<dbReference type="AlphaFoldDB" id="A0A4C1YTX4"/>
<dbReference type="EMBL" id="BGZK01001377">
    <property type="protein sequence ID" value="GBP78620.1"/>
    <property type="molecule type" value="Genomic_DNA"/>
</dbReference>
<evidence type="ECO:0000313" key="1">
    <source>
        <dbReference type="EMBL" id="GBP78620.1"/>
    </source>
</evidence>